<evidence type="ECO:0000256" key="1">
    <source>
        <dbReference type="ARBA" id="ARBA00001968"/>
    </source>
</evidence>
<reference evidence="4 5" key="1">
    <citation type="journal article" date="2024" name="BMC Genomics">
        <title>De novo assembly and annotation of Popillia japonica's genome with initial clues to its potential as an invasive pest.</title>
        <authorList>
            <person name="Cucini C."/>
            <person name="Boschi S."/>
            <person name="Funari R."/>
            <person name="Cardaioli E."/>
            <person name="Iannotti N."/>
            <person name="Marturano G."/>
            <person name="Paoli F."/>
            <person name="Bruttini M."/>
            <person name="Carapelli A."/>
            <person name="Frati F."/>
            <person name="Nardi F."/>
        </authorList>
    </citation>
    <scope>NUCLEOTIDE SEQUENCE [LARGE SCALE GENOMIC DNA]</scope>
    <source>
        <strain evidence="4">DMR45628</strain>
    </source>
</reference>
<comment type="cofactor">
    <cofactor evidence="1">
        <name>a divalent metal cation</name>
        <dbReference type="ChEBI" id="CHEBI:60240"/>
    </cofactor>
</comment>
<protein>
    <submittedName>
        <fullName evidence="4">DDE superfamily endonuclease</fullName>
    </submittedName>
</protein>
<organism evidence="4 5">
    <name type="scientific">Popillia japonica</name>
    <name type="common">Japanese beetle</name>
    <dbReference type="NCBI Taxonomy" id="7064"/>
    <lineage>
        <taxon>Eukaryota</taxon>
        <taxon>Metazoa</taxon>
        <taxon>Ecdysozoa</taxon>
        <taxon>Arthropoda</taxon>
        <taxon>Hexapoda</taxon>
        <taxon>Insecta</taxon>
        <taxon>Pterygota</taxon>
        <taxon>Neoptera</taxon>
        <taxon>Endopterygota</taxon>
        <taxon>Coleoptera</taxon>
        <taxon>Polyphaga</taxon>
        <taxon>Scarabaeiformia</taxon>
        <taxon>Scarabaeidae</taxon>
        <taxon>Rutelinae</taxon>
        <taxon>Popillia</taxon>
    </lineage>
</organism>
<evidence type="ECO:0000259" key="3">
    <source>
        <dbReference type="Pfam" id="PF13359"/>
    </source>
</evidence>
<evidence type="ECO:0000313" key="4">
    <source>
        <dbReference type="EMBL" id="KAK9679565.1"/>
    </source>
</evidence>
<dbReference type="GO" id="GO:0046872">
    <property type="term" value="F:metal ion binding"/>
    <property type="evidence" value="ECO:0007669"/>
    <property type="project" value="UniProtKB-KW"/>
</dbReference>
<dbReference type="EMBL" id="JASPKY010001008">
    <property type="protein sequence ID" value="KAK9679565.1"/>
    <property type="molecule type" value="Genomic_DNA"/>
</dbReference>
<evidence type="ECO:0000313" key="5">
    <source>
        <dbReference type="Proteomes" id="UP001458880"/>
    </source>
</evidence>
<dbReference type="Pfam" id="PF13359">
    <property type="entry name" value="DDE_Tnp_4"/>
    <property type="match status" value="1"/>
</dbReference>
<dbReference type="GO" id="GO:0004519">
    <property type="term" value="F:endonuclease activity"/>
    <property type="evidence" value="ECO:0007669"/>
    <property type="project" value="UniProtKB-KW"/>
</dbReference>
<sequence>MDGKHVVVQCPANSGSKYYNYKGTFSIVLLALVDNNYNLSCINIGSYGSYSYERIFAKSALQKAVEENSLNIPTGSVILRDEEFPLKTYLMKPYLSNYLVELDSVTVLSGQHESDYQPVYTRRVLR</sequence>
<gene>
    <name evidence="4" type="ORF">QE152_g39884</name>
</gene>
<accession>A0AAW1HT22</accession>
<comment type="caution">
    <text evidence="4">The sequence shown here is derived from an EMBL/GenBank/DDBJ whole genome shotgun (WGS) entry which is preliminary data.</text>
</comment>
<proteinExistence type="predicted"/>
<keyword evidence="4" id="KW-0540">Nuclease</keyword>
<keyword evidence="4" id="KW-0378">Hydrolase</keyword>
<name>A0AAW1HT22_POPJA</name>
<evidence type="ECO:0000256" key="2">
    <source>
        <dbReference type="ARBA" id="ARBA00022723"/>
    </source>
</evidence>
<dbReference type="InterPro" id="IPR027806">
    <property type="entry name" value="HARBI1_dom"/>
</dbReference>
<keyword evidence="2" id="KW-0479">Metal-binding</keyword>
<feature type="domain" description="DDE Tnp4" evidence="3">
    <location>
        <begin position="1"/>
        <end position="117"/>
    </location>
</feature>
<keyword evidence="4" id="KW-0255">Endonuclease</keyword>
<dbReference type="AlphaFoldDB" id="A0AAW1HT22"/>
<dbReference type="Proteomes" id="UP001458880">
    <property type="component" value="Unassembled WGS sequence"/>
</dbReference>
<keyword evidence="5" id="KW-1185">Reference proteome</keyword>